<reference evidence="2" key="2">
    <citation type="submission" date="2023-06" db="EMBL/GenBank/DDBJ databases">
        <authorList>
            <consortium name="Lawrence Berkeley National Laboratory"/>
            <person name="Haridas S."/>
            <person name="Hensen N."/>
            <person name="Bonometti L."/>
            <person name="Westerberg I."/>
            <person name="Brannstrom I.O."/>
            <person name="Guillou S."/>
            <person name="Cros-Aarteil S."/>
            <person name="Calhoun S."/>
            <person name="Kuo A."/>
            <person name="Mondo S."/>
            <person name="Pangilinan J."/>
            <person name="Riley R."/>
            <person name="Labutti K."/>
            <person name="Andreopoulos B."/>
            <person name="Lipzen A."/>
            <person name="Chen C."/>
            <person name="Yanf M."/>
            <person name="Daum C."/>
            <person name="Ng V."/>
            <person name="Clum A."/>
            <person name="Steindorff A."/>
            <person name="Ohm R."/>
            <person name="Martin F."/>
            <person name="Silar P."/>
            <person name="Natvig D."/>
            <person name="Lalanne C."/>
            <person name="Gautier V."/>
            <person name="Ament-Velasquez S.L."/>
            <person name="Kruys A."/>
            <person name="Hutchinson M.I."/>
            <person name="Powell A.J."/>
            <person name="Barry K."/>
            <person name="Miller A.N."/>
            <person name="Grigoriev I.V."/>
            <person name="Debuchy R."/>
            <person name="Gladieux P."/>
            <person name="Thoren M.H."/>
            <person name="Johannesson H."/>
        </authorList>
    </citation>
    <scope>NUCLEOTIDE SEQUENCE</scope>
    <source>
        <strain evidence="2">CBS 958.72</strain>
    </source>
</reference>
<protein>
    <submittedName>
        <fullName evidence="2">Uncharacterized protein</fullName>
    </submittedName>
</protein>
<dbReference type="Proteomes" id="UP001287356">
    <property type="component" value="Unassembled WGS sequence"/>
</dbReference>
<reference evidence="2" key="1">
    <citation type="journal article" date="2023" name="Mol. Phylogenet. Evol.">
        <title>Genome-scale phylogeny and comparative genomics of the fungal order Sordariales.</title>
        <authorList>
            <person name="Hensen N."/>
            <person name="Bonometti L."/>
            <person name="Westerberg I."/>
            <person name="Brannstrom I.O."/>
            <person name="Guillou S."/>
            <person name="Cros-Aarteil S."/>
            <person name="Calhoun S."/>
            <person name="Haridas S."/>
            <person name="Kuo A."/>
            <person name="Mondo S."/>
            <person name="Pangilinan J."/>
            <person name="Riley R."/>
            <person name="LaButti K."/>
            <person name="Andreopoulos B."/>
            <person name="Lipzen A."/>
            <person name="Chen C."/>
            <person name="Yan M."/>
            <person name="Daum C."/>
            <person name="Ng V."/>
            <person name="Clum A."/>
            <person name="Steindorff A."/>
            <person name="Ohm R.A."/>
            <person name="Martin F."/>
            <person name="Silar P."/>
            <person name="Natvig D.O."/>
            <person name="Lalanne C."/>
            <person name="Gautier V."/>
            <person name="Ament-Velasquez S.L."/>
            <person name="Kruys A."/>
            <person name="Hutchinson M.I."/>
            <person name="Powell A.J."/>
            <person name="Barry K."/>
            <person name="Miller A.N."/>
            <person name="Grigoriev I.V."/>
            <person name="Debuchy R."/>
            <person name="Gladieux P."/>
            <person name="Hiltunen Thoren M."/>
            <person name="Johannesson H."/>
        </authorList>
    </citation>
    <scope>NUCLEOTIDE SEQUENCE</scope>
    <source>
        <strain evidence="2">CBS 958.72</strain>
    </source>
</reference>
<keyword evidence="3" id="KW-1185">Reference proteome</keyword>
<gene>
    <name evidence="2" type="ORF">B0T24DRAFT_74474</name>
</gene>
<evidence type="ECO:0000313" key="2">
    <source>
        <dbReference type="EMBL" id="KAK3384186.1"/>
    </source>
</evidence>
<dbReference type="AlphaFoldDB" id="A0AAE0TYH0"/>
<comment type="caution">
    <text evidence="2">The sequence shown here is derived from an EMBL/GenBank/DDBJ whole genome shotgun (WGS) entry which is preliminary data.</text>
</comment>
<organism evidence="2 3">
    <name type="scientific">Lasiosphaeria ovina</name>
    <dbReference type="NCBI Taxonomy" id="92902"/>
    <lineage>
        <taxon>Eukaryota</taxon>
        <taxon>Fungi</taxon>
        <taxon>Dikarya</taxon>
        <taxon>Ascomycota</taxon>
        <taxon>Pezizomycotina</taxon>
        <taxon>Sordariomycetes</taxon>
        <taxon>Sordariomycetidae</taxon>
        <taxon>Sordariales</taxon>
        <taxon>Lasiosphaeriaceae</taxon>
        <taxon>Lasiosphaeria</taxon>
    </lineage>
</organism>
<name>A0AAE0TYH0_9PEZI</name>
<sequence>MASPTASPFPLRTKNPPVSHKRPTPEAMCLFVSPPRPRMRASAWLAAWARMNPEGCETRSPMLLVTINLQTLVQPRWPKSGHFWSVCVLIMSAARAESRESHASGVALPFSFLFLFSCHHPFNTPRLLDAAVIRGISYYHIIMAVNACQSPVCAIPP</sequence>
<evidence type="ECO:0000313" key="3">
    <source>
        <dbReference type="Proteomes" id="UP001287356"/>
    </source>
</evidence>
<feature type="region of interest" description="Disordered" evidence="1">
    <location>
        <begin position="1"/>
        <end position="22"/>
    </location>
</feature>
<accession>A0AAE0TYH0</accession>
<proteinExistence type="predicted"/>
<evidence type="ECO:0000256" key="1">
    <source>
        <dbReference type="SAM" id="MobiDB-lite"/>
    </source>
</evidence>
<dbReference type="EMBL" id="JAULSN010000001">
    <property type="protein sequence ID" value="KAK3384186.1"/>
    <property type="molecule type" value="Genomic_DNA"/>
</dbReference>